<keyword evidence="4" id="KW-1185">Reference proteome</keyword>
<evidence type="ECO:0000256" key="1">
    <source>
        <dbReference type="HAMAP-Rule" id="MF_01538"/>
    </source>
</evidence>
<dbReference type="InterPro" id="IPR036806">
    <property type="entry name" value="YozE_SAM-like_sf"/>
</dbReference>
<dbReference type="Proteomes" id="UP000634435">
    <property type="component" value="Unassembled WGS sequence"/>
</dbReference>
<protein>
    <recommendedName>
        <fullName evidence="1">UPF0346 protein GCM10007111_05160</fullName>
    </recommendedName>
</protein>
<organism evidence="3 4">
    <name type="scientific">Virgibacillus kapii</name>
    <dbReference type="NCBI Taxonomy" id="1638645"/>
    <lineage>
        <taxon>Bacteria</taxon>
        <taxon>Bacillati</taxon>
        <taxon>Bacillota</taxon>
        <taxon>Bacilli</taxon>
        <taxon>Bacillales</taxon>
        <taxon>Bacillaceae</taxon>
        <taxon>Virgibacillus</taxon>
    </lineage>
</organism>
<proteinExistence type="inferred from homology"/>
<dbReference type="RefSeq" id="WP_188941986.1">
    <property type="nucleotide sequence ID" value="NZ_BMPN01000001.1"/>
</dbReference>
<dbReference type="InterPro" id="IPR023089">
    <property type="entry name" value="YozE_SAM-like"/>
</dbReference>
<dbReference type="PIRSF" id="PIRSF037262">
    <property type="entry name" value="UCP037262"/>
    <property type="match status" value="1"/>
</dbReference>
<name>A0ABQ2D4R7_9BACI</name>
<evidence type="ECO:0000313" key="4">
    <source>
        <dbReference type="Proteomes" id="UP000634435"/>
    </source>
</evidence>
<dbReference type="SUPFAM" id="SSF140652">
    <property type="entry name" value="YozE-like"/>
    <property type="match status" value="1"/>
</dbReference>
<dbReference type="InterPro" id="IPR010673">
    <property type="entry name" value="UPF0346"/>
</dbReference>
<dbReference type="HAMAP" id="MF_01538">
    <property type="entry name" value="UPF0346"/>
    <property type="match status" value="1"/>
</dbReference>
<reference evidence="4" key="1">
    <citation type="journal article" date="2019" name="Int. J. Syst. Evol. Microbiol.">
        <title>The Global Catalogue of Microorganisms (GCM) 10K type strain sequencing project: providing services to taxonomists for standard genome sequencing and annotation.</title>
        <authorList>
            <consortium name="The Broad Institute Genomics Platform"/>
            <consortium name="The Broad Institute Genome Sequencing Center for Infectious Disease"/>
            <person name="Wu L."/>
            <person name="Ma J."/>
        </authorList>
    </citation>
    <scope>NUCLEOTIDE SEQUENCE [LARGE SCALE GENOMIC DNA]</scope>
    <source>
        <strain evidence="4">JCM 30071</strain>
    </source>
</reference>
<evidence type="ECO:0000259" key="2">
    <source>
        <dbReference type="Pfam" id="PF06855"/>
    </source>
</evidence>
<dbReference type="NCBIfam" id="NF010193">
    <property type="entry name" value="PRK13672.1"/>
    <property type="match status" value="1"/>
</dbReference>
<feature type="domain" description="YozE SAM-like" evidence="2">
    <location>
        <begin position="3"/>
        <end position="68"/>
    </location>
</feature>
<dbReference type="Gene3D" id="1.10.150.260">
    <property type="entry name" value="YozE SAM-like"/>
    <property type="match status" value="1"/>
</dbReference>
<dbReference type="EMBL" id="BMPN01000001">
    <property type="protein sequence ID" value="GGJ46167.1"/>
    <property type="molecule type" value="Genomic_DNA"/>
</dbReference>
<comment type="caution">
    <text evidence="3">The sequence shown here is derived from an EMBL/GenBank/DDBJ whole genome shotgun (WGS) entry which is preliminary data.</text>
</comment>
<sequence>MRSFYHFLMTYRGSKQVDDASRLAEWAFADHYFPKQSKDYDELSNYLEWNSPFPTALMVFDDLWDTYTMHDD</sequence>
<dbReference type="Pfam" id="PF06855">
    <property type="entry name" value="YozE_SAM_like"/>
    <property type="match status" value="1"/>
</dbReference>
<evidence type="ECO:0000313" key="3">
    <source>
        <dbReference type="EMBL" id="GGJ46167.1"/>
    </source>
</evidence>
<accession>A0ABQ2D4R7</accession>
<comment type="similarity">
    <text evidence="1">Belongs to the UPF0346 family.</text>
</comment>
<gene>
    <name evidence="3" type="ORF">GCM10007111_05160</name>
</gene>